<dbReference type="Pfam" id="PF16316">
    <property type="entry name" value="DUF4956"/>
    <property type="match status" value="1"/>
</dbReference>
<protein>
    <recommendedName>
        <fullName evidence="4">DUF4956 domain-containing protein</fullName>
    </recommendedName>
</protein>
<gene>
    <name evidence="2" type="ORF">ERS852498_00232</name>
</gene>
<organism evidence="2 3">
    <name type="scientific">Fusicatenibacter saccharivorans</name>
    <dbReference type="NCBI Taxonomy" id="1150298"/>
    <lineage>
        <taxon>Bacteria</taxon>
        <taxon>Bacillati</taxon>
        <taxon>Bacillota</taxon>
        <taxon>Clostridia</taxon>
        <taxon>Lachnospirales</taxon>
        <taxon>Lachnospiraceae</taxon>
        <taxon>Fusicatenibacter</taxon>
    </lineage>
</organism>
<feature type="transmembrane region" description="Helical" evidence="1">
    <location>
        <begin position="111"/>
        <end position="143"/>
    </location>
</feature>
<evidence type="ECO:0000256" key="1">
    <source>
        <dbReference type="SAM" id="Phobius"/>
    </source>
</evidence>
<reference evidence="2 3" key="1">
    <citation type="submission" date="2015-09" db="EMBL/GenBank/DDBJ databases">
        <authorList>
            <consortium name="Pathogen Informatics"/>
        </authorList>
    </citation>
    <scope>NUCLEOTIDE SEQUENCE [LARGE SCALE GENOMIC DNA]</scope>
    <source>
        <strain evidence="2 3">2789STDY5834885</strain>
    </source>
</reference>
<dbReference type="EMBL" id="CZAL01000001">
    <property type="protein sequence ID" value="CUO68596.1"/>
    <property type="molecule type" value="Genomic_DNA"/>
</dbReference>
<evidence type="ECO:0000313" key="3">
    <source>
        <dbReference type="Proteomes" id="UP000095709"/>
    </source>
</evidence>
<dbReference type="InterPro" id="IPR032531">
    <property type="entry name" value="DUF4956"/>
</dbReference>
<feature type="transmembrane region" description="Helical" evidence="1">
    <location>
        <begin position="69"/>
        <end position="99"/>
    </location>
</feature>
<dbReference type="AlphaFoldDB" id="A0A174H5I2"/>
<evidence type="ECO:0000313" key="2">
    <source>
        <dbReference type="EMBL" id="CUO68596.1"/>
    </source>
</evidence>
<keyword evidence="1" id="KW-1133">Transmembrane helix</keyword>
<sequence>MGNRMPGLEKNMREFIVENLTNTEALSVTVILMNNVIALIVAFFIMFTYKISYAGPAYSRKFNISIGSITIITAMIMSIISNNIALSLGMVGALSIIRFRTAVKDVRDATYIFWAIAAGIGCGVSQYALIVIGSAFLLLFLIITRKGFTSCNKLLVVQGKPDCLHKTEAAVDTFFSGKAHVSMRNVTEGSFELVYSIGEGILYKAAKENQMDISEKLIKIDGVKRVNIVDQKDELSQ</sequence>
<feature type="transmembrane region" description="Helical" evidence="1">
    <location>
        <begin position="25"/>
        <end position="49"/>
    </location>
</feature>
<accession>A0A174H5I2</accession>
<proteinExistence type="predicted"/>
<keyword evidence="1" id="KW-0472">Membrane</keyword>
<evidence type="ECO:0008006" key="4">
    <source>
        <dbReference type="Google" id="ProtNLM"/>
    </source>
</evidence>
<dbReference type="Proteomes" id="UP000095709">
    <property type="component" value="Unassembled WGS sequence"/>
</dbReference>
<name>A0A174H5I2_9FIRM</name>
<keyword evidence="1" id="KW-0812">Transmembrane</keyword>